<dbReference type="InterPro" id="IPR036396">
    <property type="entry name" value="Cyt_P450_sf"/>
</dbReference>
<feature type="region of interest" description="Disordered" evidence="1">
    <location>
        <begin position="1"/>
        <end position="20"/>
    </location>
</feature>
<dbReference type="GO" id="GO:0005506">
    <property type="term" value="F:iron ion binding"/>
    <property type="evidence" value="ECO:0007669"/>
    <property type="project" value="InterPro"/>
</dbReference>
<dbReference type="InterPro" id="IPR016156">
    <property type="entry name" value="FAD/NAD-linked_Rdtase_dimer_sf"/>
</dbReference>
<dbReference type="AlphaFoldDB" id="A0A7D3VR33"/>
<dbReference type="Proteomes" id="UP000501240">
    <property type="component" value="Chromosome"/>
</dbReference>
<dbReference type="GO" id="GO:0016705">
    <property type="term" value="F:oxidoreductase activity, acting on paired donors, with incorporation or reduction of molecular oxygen"/>
    <property type="evidence" value="ECO:0007669"/>
    <property type="project" value="InterPro"/>
</dbReference>
<organism evidence="2 3">
    <name type="scientific">Actinomadura verrucosospora</name>
    <dbReference type="NCBI Taxonomy" id="46165"/>
    <lineage>
        <taxon>Bacteria</taxon>
        <taxon>Bacillati</taxon>
        <taxon>Actinomycetota</taxon>
        <taxon>Actinomycetes</taxon>
        <taxon>Streptosporangiales</taxon>
        <taxon>Thermomonosporaceae</taxon>
        <taxon>Actinomadura</taxon>
    </lineage>
</organism>
<keyword evidence="3" id="KW-1185">Reference proteome</keyword>
<gene>
    <name evidence="2" type="ORF">ACTIVE_1816</name>
</gene>
<accession>A0A7D3VR33</accession>
<dbReference type="GO" id="GO:0004497">
    <property type="term" value="F:monooxygenase activity"/>
    <property type="evidence" value="ECO:0007669"/>
    <property type="project" value="InterPro"/>
</dbReference>
<feature type="region of interest" description="Disordered" evidence="1">
    <location>
        <begin position="72"/>
        <end position="92"/>
    </location>
</feature>
<dbReference type="SUPFAM" id="SSF55424">
    <property type="entry name" value="FAD/NAD-linked reductases, dimerisation (C-terminal) domain"/>
    <property type="match status" value="1"/>
</dbReference>
<dbReference type="Gene3D" id="1.10.630.10">
    <property type="entry name" value="Cytochrome P450"/>
    <property type="match status" value="1"/>
</dbReference>
<evidence type="ECO:0000313" key="3">
    <source>
        <dbReference type="Proteomes" id="UP000501240"/>
    </source>
</evidence>
<dbReference type="SUPFAM" id="SSF48264">
    <property type="entry name" value="Cytochrome P450"/>
    <property type="match status" value="1"/>
</dbReference>
<evidence type="ECO:0000256" key="1">
    <source>
        <dbReference type="SAM" id="MobiDB-lite"/>
    </source>
</evidence>
<name>A0A7D3VR33_ACTVE</name>
<dbReference type="EMBL" id="CP053892">
    <property type="protein sequence ID" value="QKG20179.1"/>
    <property type="molecule type" value="Genomic_DNA"/>
</dbReference>
<evidence type="ECO:0000313" key="2">
    <source>
        <dbReference type="EMBL" id="QKG20179.1"/>
    </source>
</evidence>
<protein>
    <submittedName>
        <fullName evidence="2">Uncharacterized protein</fullName>
    </submittedName>
</protein>
<reference evidence="2 3" key="1">
    <citation type="submission" date="2020-05" db="EMBL/GenBank/DDBJ databases">
        <title>Actinomadura verrucosospora NRRL-B18236 (PFL_A860) Genome sequencing and assembly.</title>
        <authorList>
            <person name="Samborskyy M."/>
        </authorList>
    </citation>
    <scope>NUCLEOTIDE SEQUENCE [LARGE SCALE GENOMIC DNA]</scope>
    <source>
        <strain evidence="2 3">NRRL:B18236</strain>
    </source>
</reference>
<sequence length="152" mass="16098">MPPDARSAPPGGDAAWRPRTTGVPQIVFTGPEAAAVELIVEEATRQGHQARVVDYDLGNAARAVQYADGGQGRARAVRSGPPRSIGGAADRPGRDLRIHREEVLRHDSPVQVTTRTARTDDLTIDGMPIPRGGNVVLLIGAANRGPARFDPT</sequence>
<dbReference type="GO" id="GO:0020037">
    <property type="term" value="F:heme binding"/>
    <property type="evidence" value="ECO:0007669"/>
    <property type="project" value="InterPro"/>
</dbReference>
<dbReference type="Gene3D" id="3.30.390.30">
    <property type="match status" value="1"/>
</dbReference>
<proteinExistence type="predicted"/>